<organism evidence="8">
    <name type="scientific">Chlorella variabilis</name>
    <name type="common">Green alga</name>
    <dbReference type="NCBI Taxonomy" id="554065"/>
    <lineage>
        <taxon>Eukaryota</taxon>
        <taxon>Viridiplantae</taxon>
        <taxon>Chlorophyta</taxon>
        <taxon>core chlorophytes</taxon>
        <taxon>Trebouxiophyceae</taxon>
        <taxon>Chlorellales</taxon>
        <taxon>Chlorellaceae</taxon>
        <taxon>Chlorella clade</taxon>
        <taxon>Chlorella</taxon>
    </lineage>
</organism>
<dbReference type="EMBL" id="GL433848">
    <property type="protein sequence ID" value="EFN54292.1"/>
    <property type="molecule type" value="Genomic_DNA"/>
</dbReference>
<accession>E1ZJ76</accession>
<gene>
    <name evidence="7" type="ORF">CHLNCDRAFT_135880</name>
</gene>
<evidence type="ECO:0000256" key="4">
    <source>
        <dbReference type="ARBA" id="ARBA00023136"/>
    </source>
</evidence>
<dbReference type="PANTHER" id="PTHR46140:SF1">
    <property type="entry name" value="VACUOLAR TRANSPORTER CHAPERONE COMPLEX SUBUNIT 4-RELATED"/>
    <property type="match status" value="1"/>
</dbReference>
<dbReference type="AlphaFoldDB" id="E1ZJ76"/>
<evidence type="ECO:0000313" key="8">
    <source>
        <dbReference type="Proteomes" id="UP000008141"/>
    </source>
</evidence>
<evidence type="ECO:0000313" key="7">
    <source>
        <dbReference type="EMBL" id="EFN54292.1"/>
    </source>
</evidence>
<dbReference type="OrthoDB" id="2243669at2759"/>
<dbReference type="PANTHER" id="PTHR46140">
    <property type="entry name" value="VACUOLAR TRANSPORTER CHAPERONE 1-RELATED"/>
    <property type="match status" value="1"/>
</dbReference>
<evidence type="ECO:0000256" key="5">
    <source>
        <dbReference type="SAM" id="Phobius"/>
    </source>
</evidence>
<dbReference type="Proteomes" id="UP000008141">
    <property type="component" value="Unassembled WGS sequence"/>
</dbReference>
<keyword evidence="3 5" id="KW-1133">Transmembrane helix</keyword>
<dbReference type="Pfam" id="PF02656">
    <property type="entry name" value="DUF202"/>
    <property type="match status" value="1"/>
</dbReference>
<dbReference type="eggNOG" id="KOG4580">
    <property type="taxonomic scope" value="Eukaryota"/>
</dbReference>
<evidence type="ECO:0000259" key="6">
    <source>
        <dbReference type="Pfam" id="PF02656"/>
    </source>
</evidence>
<dbReference type="RefSeq" id="XP_005846394.1">
    <property type="nucleotide sequence ID" value="XM_005846332.1"/>
</dbReference>
<protein>
    <recommendedName>
        <fullName evidence="6">DUF202 domain-containing protein</fullName>
    </recommendedName>
</protein>
<dbReference type="InterPro" id="IPR051572">
    <property type="entry name" value="VTC_Complex_Subunit"/>
</dbReference>
<name>E1ZJ76_CHLVA</name>
<feature type="transmembrane region" description="Helical" evidence="5">
    <location>
        <begin position="90"/>
        <end position="109"/>
    </location>
</feature>
<feature type="transmembrane region" description="Helical" evidence="5">
    <location>
        <begin position="129"/>
        <end position="147"/>
    </location>
</feature>
<keyword evidence="2 5" id="KW-0812">Transmembrane</keyword>
<dbReference type="InParanoid" id="E1ZJ76"/>
<dbReference type="GeneID" id="17353548"/>
<feature type="transmembrane region" description="Helical" evidence="5">
    <location>
        <begin position="47"/>
        <end position="69"/>
    </location>
</feature>
<keyword evidence="4 5" id="KW-0472">Membrane</keyword>
<dbReference type="OMA" id="MAIMIYA"/>
<reference evidence="7 8" key="1">
    <citation type="journal article" date="2010" name="Plant Cell">
        <title>The Chlorella variabilis NC64A genome reveals adaptation to photosymbiosis, coevolution with viruses, and cryptic sex.</title>
        <authorList>
            <person name="Blanc G."/>
            <person name="Duncan G."/>
            <person name="Agarkova I."/>
            <person name="Borodovsky M."/>
            <person name="Gurnon J."/>
            <person name="Kuo A."/>
            <person name="Lindquist E."/>
            <person name="Lucas S."/>
            <person name="Pangilinan J."/>
            <person name="Polle J."/>
            <person name="Salamov A."/>
            <person name="Terry A."/>
            <person name="Yamada T."/>
            <person name="Dunigan D.D."/>
            <person name="Grigoriev I.V."/>
            <person name="Claverie J.M."/>
            <person name="Van Etten J.L."/>
        </authorList>
    </citation>
    <scope>NUCLEOTIDE SEQUENCE [LARGE SCALE GENOMIC DNA]</scope>
    <source>
        <strain evidence="7 8">NC64A</strain>
    </source>
</reference>
<sequence>MPTLQPSSLVDALWGTRTHTEGAQYQKPRKIPLRIEPKTYFANERTFLAWLGMATTLGTVSTAIAGFAVEDAEAKHKGGISQSTVELITLTLLPISIAMIAYALFTFYWRSEFIRRKQVGFFDDKLGPITLAVIVMISLTLIMLAAIKDLITNHK</sequence>
<dbReference type="InterPro" id="IPR003807">
    <property type="entry name" value="DUF202"/>
</dbReference>
<evidence type="ECO:0000256" key="3">
    <source>
        <dbReference type="ARBA" id="ARBA00022989"/>
    </source>
</evidence>
<feature type="domain" description="DUF202" evidence="6">
    <location>
        <begin position="38"/>
        <end position="111"/>
    </location>
</feature>
<evidence type="ECO:0000256" key="1">
    <source>
        <dbReference type="ARBA" id="ARBA00004127"/>
    </source>
</evidence>
<dbReference type="KEGG" id="cvr:CHLNCDRAFT_135880"/>
<evidence type="ECO:0000256" key="2">
    <source>
        <dbReference type="ARBA" id="ARBA00022692"/>
    </source>
</evidence>
<proteinExistence type="predicted"/>
<dbReference type="GO" id="GO:0012505">
    <property type="term" value="C:endomembrane system"/>
    <property type="evidence" value="ECO:0007669"/>
    <property type="project" value="UniProtKB-SubCell"/>
</dbReference>
<comment type="subcellular location">
    <subcellularLocation>
        <location evidence="1">Endomembrane system</location>
        <topology evidence="1">Multi-pass membrane protein</topology>
    </subcellularLocation>
</comment>
<keyword evidence="8" id="KW-1185">Reference proteome</keyword>